<dbReference type="EMBL" id="CP021422">
    <property type="protein sequence ID" value="ASB42074.1"/>
    <property type="molecule type" value="Genomic_DNA"/>
</dbReference>
<feature type="signal peptide" evidence="2">
    <location>
        <begin position="1"/>
        <end position="38"/>
    </location>
</feature>
<dbReference type="Proteomes" id="UP000196710">
    <property type="component" value="Chromosome"/>
</dbReference>
<feature type="chain" id="PRO_5043467120" evidence="2">
    <location>
        <begin position="39"/>
        <end position="192"/>
    </location>
</feature>
<evidence type="ECO:0000256" key="1">
    <source>
        <dbReference type="SAM" id="MobiDB-lite"/>
    </source>
</evidence>
<dbReference type="SUPFAM" id="SSF50044">
    <property type="entry name" value="SH3-domain"/>
    <property type="match status" value="1"/>
</dbReference>
<dbReference type="InterPro" id="IPR036028">
    <property type="entry name" value="SH3-like_dom_sf"/>
</dbReference>
<accession>A0A1Z2XUE8</accession>
<dbReference type="InterPro" id="IPR003646">
    <property type="entry name" value="SH3-like_bac-type"/>
</dbReference>
<evidence type="ECO:0000313" key="6">
    <source>
        <dbReference type="Proteomes" id="UP000196710"/>
    </source>
</evidence>
<evidence type="ECO:0000313" key="5">
    <source>
        <dbReference type="EMBL" id="QQR31343.1"/>
    </source>
</evidence>
<keyword evidence="6" id="KW-1185">Reference proteome</keyword>
<protein>
    <submittedName>
        <fullName evidence="5">SH3 domain-containing protein</fullName>
    </submittedName>
</protein>
<dbReference type="KEGG" id="amur:ADH66_16255"/>
<dbReference type="PANTHER" id="PTHR34408">
    <property type="entry name" value="FAMILY PROTEIN, PUTATIVE-RELATED"/>
    <property type="match status" value="1"/>
</dbReference>
<reference evidence="4" key="1">
    <citation type="journal article" date="2017" name="Genome Announc.">
        <title>High-Quality Whole-Genome Sequences of the Oligo-Mouse-Microbiota Bacterial Community.</title>
        <authorList>
            <person name="Garzetti D."/>
            <person name="Brugiroux S."/>
            <person name="Bunk B."/>
            <person name="Pukall R."/>
            <person name="McCoy K.D."/>
            <person name="Macpherson A.J."/>
            <person name="Stecher B."/>
        </authorList>
    </citation>
    <scope>NUCLEOTIDE SEQUENCE</scope>
    <source>
        <strain evidence="4">KB18</strain>
    </source>
</reference>
<dbReference type="PANTHER" id="PTHR34408:SF1">
    <property type="entry name" value="GLYCOSYL HYDROLASE FAMILY 19 DOMAIN-CONTAINING PROTEIN HI_1415"/>
    <property type="match status" value="1"/>
</dbReference>
<dbReference type="PROSITE" id="PS51781">
    <property type="entry name" value="SH3B"/>
    <property type="match status" value="1"/>
</dbReference>
<reference evidence="6" key="2">
    <citation type="submission" date="2017-05" db="EMBL/GenBank/DDBJ databases">
        <title>Improved OligoMM genomes.</title>
        <authorList>
            <person name="Garzetti D."/>
        </authorList>
    </citation>
    <scope>NUCLEOTIDE SEQUENCE [LARGE SCALE GENOMIC DNA]</scope>
    <source>
        <strain evidence="6">KB18</strain>
    </source>
</reference>
<feature type="domain" description="SH3b" evidence="3">
    <location>
        <begin position="74"/>
        <end position="139"/>
    </location>
</feature>
<gene>
    <name evidence="4" type="ORF">ADH66_16255</name>
    <name evidence="5" type="ORF">I5Q82_06640</name>
</gene>
<dbReference type="Gene3D" id="2.30.30.40">
    <property type="entry name" value="SH3 Domains"/>
    <property type="match status" value="1"/>
</dbReference>
<dbReference type="InterPro" id="IPR052354">
    <property type="entry name" value="Cell_Wall_Dynamics_Protein"/>
</dbReference>
<dbReference type="Pfam" id="PF08239">
    <property type="entry name" value="SH3_3"/>
    <property type="match status" value="1"/>
</dbReference>
<dbReference type="EMBL" id="CP065321">
    <property type="protein sequence ID" value="QQR31343.1"/>
    <property type="molecule type" value="Genomic_DNA"/>
</dbReference>
<organism evidence="5 7">
    <name type="scientific">Acutalibacter muris</name>
    <dbReference type="NCBI Taxonomy" id="1796620"/>
    <lineage>
        <taxon>Bacteria</taxon>
        <taxon>Bacillati</taxon>
        <taxon>Bacillota</taxon>
        <taxon>Clostridia</taxon>
        <taxon>Eubacteriales</taxon>
        <taxon>Acutalibacteraceae</taxon>
        <taxon>Acutalibacter</taxon>
    </lineage>
</organism>
<name>A0A1Z2XUE8_9FIRM</name>
<reference evidence="5 7" key="3">
    <citation type="submission" date="2020-11" db="EMBL/GenBank/DDBJ databases">
        <title>Closed and high quality bacterial genomes of the OMM12 community.</title>
        <authorList>
            <person name="Marbouty M."/>
            <person name="Lamy-Besnier Q."/>
            <person name="Debarbieux L."/>
            <person name="Koszul R."/>
        </authorList>
    </citation>
    <scope>NUCLEOTIDE SEQUENCE [LARGE SCALE GENOMIC DNA]</scope>
    <source>
        <strain evidence="5 7">KB18</strain>
    </source>
</reference>
<evidence type="ECO:0000313" key="7">
    <source>
        <dbReference type="Proteomes" id="UP000596035"/>
    </source>
</evidence>
<evidence type="ECO:0000313" key="4">
    <source>
        <dbReference type="EMBL" id="ASB42074.1"/>
    </source>
</evidence>
<evidence type="ECO:0000259" key="3">
    <source>
        <dbReference type="PROSITE" id="PS51781"/>
    </source>
</evidence>
<feature type="region of interest" description="Disordered" evidence="1">
    <location>
        <begin position="151"/>
        <end position="192"/>
    </location>
</feature>
<evidence type="ECO:0000256" key="2">
    <source>
        <dbReference type="SAM" id="SignalP"/>
    </source>
</evidence>
<dbReference type="RefSeq" id="WP_066538695.1">
    <property type="nucleotide sequence ID" value="NZ_CP065321.1"/>
</dbReference>
<proteinExistence type="predicted"/>
<dbReference type="Proteomes" id="UP000596035">
    <property type="component" value="Chromosome"/>
</dbReference>
<dbReference type="AlphaFoldDB" id="A0A1Z2XUE8"/>
<feature type="compositionally biased region" description="Low complexity" evidence="1">
    <location>
        <begin position="163"/>
        <end position="186"/>
    </location>
</feature>
<keyword evidence="2" id="KW-0732">Signal</keyword>
<dbReference type="SMART" id="SM00287">
    <property type="entry name" value="SH3b"/>
    <property type="match status" value="1"/>
</dbReference>
<sequence>MKGSVGMGKENSGRIKGIMVKRGLALLVAGCVLTGALAACGGDKDKEDDSSAGVSGASAVIPINTPSPTPLPTAKAVRVEVDDSLNVRESGSTEADILGVVENGDELALLTDTAQNGWYQVSYNGGTGYVSEEYVKVIDVTVERYNALKTSVAATPTPEPSEEPGASATPAPTTGTGTDTANSASSDNEDGE</sequence>